<reference evidence="2 3" key="1">
    <citation type="journal article" date="2024" name="Commun. Biol.">
        <title>Comparative genomic analysis of thermophilic fungi reveals convergent evolutionary adaptations and gene losses.</title>
        <authorList>
            <person name="Steindorff A.S."/>
            <person name="Aguilar-Pontes M.V."/>
            <person name="Robinson A.J."/>
            <person name="Andreopoulos B."/>
            <person name="LaButti K."/>
            <person name="Kuo A."/>
            <person name="Mondo S."/>
            <person name="Riley R."/>
            <person name="Otillar R."/>
            <person name="Haridas S."/>
            <person name="Lipzen A."/>
            <person name="Grimwood J."/>
            <person name="Schmutz J."/>
            <person name="Clum A."/>
            <person name="Reid I.D."/>
            <person name="Moisan M.C."/>
            <person name="Butler G."/>
            <person name="Nguyen T.T.M."/>
            <person name="Dewar K."/>
            <person name="Conant G."/>
            <person name="Drula E."/>
            <person name="Henrissat B."/>
            <person name="Hansel C."/>
            <person name="Singer S."/>
            <person name="Hutchinson M.I."/>
            <person name="de Vries R.P."/>
            <person name="Natvig D.O."/>
            <person name="Powell A.J."/>
            <person name="Tsang A."/>
            <person name="Grigoriev I.V."/>
        </authorList>
    </citation>
    <scope>NUCLEOTIDE SEQUENCE [LARGE SCALE GENOMIC DNA]</scope>
    <source>
        <strain evidence="2 3">CBS 620.91</strain>
    </source>
</reference>
<keyword evidence="1" id="KW-0175">Coiled coil</keyword>
<dbReference type="EMBL" id="JAZGSY010000754">
    <property type="protein sequence ID" value="KAL1835308.1"/>
    <property type="molecule type" value="Genomic_DNA"/>
</dbReference>
<keyword evidence="3" id="KW-1185">Reference proteome</keyword>
<protein>
    <submittedName>
        <fullName evidence="2">Uncharacterized protein</fullName>
    </submittedName>
</protein>
<comment type="caution">
    <text evidence="2">The sequence shown here is derived from an EMBL/GenBank/DDBJ whole genome shotgun (WGS) entry which is preliminary data.</text>
</comment>
<gene>
    <name evidence="2" type="ORF">VTJ49DRAFT_7070</name>
</gene>
<proteinExistence type="predicted"/>
<sequence>MRRISLQPTKRTSKTWRPHQAYQQDLAAYEENLTATHEAYQQNLAAYEQQVGQWAQESADAVAAEAENYAGGYVGHVGDYGDGGYGGYGGYGDYGTSGGAADLMAQQEAHAIANEMQHQALVNAQSLVATDGIGNVIGGSDQIVYVERYY</sequence>
<evidence type="ECO:0000313" key="3">
    <source>
        <dbReference type="Proteomes" id="UP001583172"/>
    </source>
</evidence>
<feature type="coiled-coil region" evidence="1">
    <location>
        <begin position="19"/>
        <end position="57"/>
    </location>
</feature>
<evidence type="ECO:0000256" key="1">
    <source>
        <dbReference type="SAM" id="Coils"/>
    </source>
</evidence>
<dbReference type="Proteomes" id="UP001583172">
    <property type="component" value="Unassembled WGS sequence"/>
</dbReference>
<accession>A0ABR3V218</accession>
<evidence type="ECO:0000313" key="2">
    <source>
        <dbReference type="EMBL" id="KAL1835308.1"/>
    </source>
</evidence>
<organism evidence="2 3">
    <name type="scientific">Humicola insolens</name>
    <name type="common">Soft-rot fungus</name>
    <dbReference type="NCBI Taxonomy" id="85995"/>
    <lineage>
        <taxon>Eukaryota</taxon>
        <taxon>Fungi</taxon>
        <taxon>Dikarya</taxon>
        <taxon>Ascomycota</taxon>
        <taxon>Pezizomycotina</taxon>
        <taxon>Sordariomycetes</taxon>
        <taxon>Sordariomycetidae</taxon>
        <taxon>Sordariales</taxon>
        <taxon>Chaetomiaceae</taxon>
        <taxon>Mycothermus</taxon>
    </lineage>
</organism>
<name>A0ABR3V218_HUMIN</name>